<proteinExistence type="inferred from homology"/>
<dbReference type="InterPro" id="IPR036980">
    <property type="entry name" value="RNase_P/MRP_Rpp29_sf"/>
</dbReference>
<keyword evidence="7" id="KW-0378">Hydrolase</keyword>
<dbReference type="SUPFAM" id="SSF101744">
    <property type="entry name" value="Rof/RNase P subunit-like"/>
    <property type="match status" value="1"/>
</dbReference>
<dbReference type="Pfam" id="PF01868">
    <property type="entry name" value="RNase_P-MRP_p29"/>
    <property type="match status" value="1"/>
</dbReference>
<evidence type="ECO:0000256" key="7">
    <source>
        <dbReference type="ARBA" id="ARBA00022801"/>
    </source>
</evidence>
<comment type="subcellular location">
    <subcellularLocation>
        <location evidence="1">Nucleus</location>
    </subcellularLocation>
</comment>
<organism evidence="9 11">
    <name type="scientific">Verticillium longisporum</name>
    <name type="common">Verticillium dahliae var. longisporum</name>
    <dbReference type="NCBI Taxonomy" id="100787"/>
    <lineage>
        <taxon>Eukaryota</taxon>
        <taxon>Fungi</taxon>
        <taxon>Dikarya</taxon>
        <taxon>Ascomycota</taxon>
        <taxon>Pezizomycotina</taxon>
        <taxon>Sordariomycetes</taxon>
        <taxon>Hypocreomycetidae</taxon>
        <taxon>Glomerellales</taxon>
        <taxon>Plectosphaerellaceae</taxon>
        <taxon>Verticillium</taxon>
    </lineage>
</organism>
<dbReference type="Proteomes" id="UP000689129">
    <property type="component" value="Unassembled WGS sequence"/>
</dbReference>
<name>A0A0G4KQD5_VERLO</name>
<feature type="non-terminal residue" evidence="9">
    <location>
        <position position="240"/>
    </location>
</feature>
<keyword evidence="4" id="KW-0819">tRNA processing</keyword>
<reference evidence="11" key="1">
    <citation type="submission" date="2015-05" db="EMBL/GenBank/DDBJ databases">
        <authorList>
            <person name="Fogelqvist Johan"/>
        </authorList>
    </citation>
    <scope>NUCLEOTIDE SEQUENCE [LARGE SCALE GENOMIC DNA]</scope>
</reference>
<dbReference type="InterPro" id="IPR023534">
    <property type="entry name" value="Rof/RNase_P-like"/>
</dbReference>
<dbReference type="GO" id="GO:0001682">
    <property type="term" value="P:tRNA 5'-leader removal"/>
    <property type="evidence" value="ECO:0007669"/>
    <property type="project" value="InterPro"/>
</dbReference>
<dbReference type="GO" id="GO:0030677">
    <property type="term" value="C:ribonuclease P complex"/>
    <property type="evidence" value="ECO:0007669"/>
    <property type="project" value="InterPro"/>
</dbReference>
<dbReference type="InterPro" id="IPR016848">
    <property type="entry name" value="RNase_P/MRP_Rpp29-subunit"/>
</dbReference>
<feature type="compositionally biased region" description="Basic residues" evidence="8">
    <location>
        <begin position="63"/>
        <end position="79"/>
    </location>
</feature>
<dbReference type="InterPro" id="IPR002730">
    <property type="entry name" value="Rpp29/RNP1"/>
</dbReference>
<dbReference type="PIRSF" id="PIRSF027081">
    <property type="entry name" value="RNase_P/MRP_p29_subunit"/>
    <property type="match status" value="1"/>
</dbReference>
<gene>
    <name evidence="9" type="ORF">BN1723_009569</name>
    <name evidence="10" type="ORF">HYQ45_008326</name>
</gene>
<keyword evidence="3" id="KW-0963">Cytoplasm</keyword>
<reference evidence="9" key="2">
    <citation type="submission" date="2015-05" db="EMBL/GenBank/DDBJ databases">
        <authorList>
            <person name="Wang D.B."/>
            <person name="Wang M."/>
        </authorList>
    </citation>
    <scope>NUCLEOTIDE SEQUENCE [LARGE SCALE GENOMIC DNA]</scope>
    <source>
        <strain evidence="9">VL2</strain>
    </source>
</reference>
<evidence type="ECO:0000313" key="10">
    <source>
        <dbReference type="EMBL" id="KAG7133542.1"/>
    </source>
</evidence>
<sequence length="240" mass="26347">MPPDTSAEFTQSLLARAHSPDTVSRIYTEKLQYRNLHLRPTSPPPPSNARKARRLAREEYKARSKKRPAPLSSRQRRALGLHTIPRQGQKYATYVPLHRLWLGYVREVLGGEVYGGPGAAAKLSAAEFHGAEIEVVRSNCPSRVGIKGIVLKDARFTFEVVTAQNKVKLVPKEGTMFRVEVPVADPEEATGAAGTATDAPPATAAVSSNTFAFEIMGDQFLVRGADRAGRKFKSHFLKDV</sequence>
<evidence type="ECO:0000256" key="6">
    <source>
        <dbReference type="ARBA" id="ARBA00022759"/>
    </source>
</evidence>
<dbReference type="OrthoDB" id="124041at2759"/>
<evidence type="ECO:0000256" key="1">
    <source>
        <dbReference type="ARBA" id="ARBA00004123"/>
    </source>
</evidence>
<keyword evidence="6" id="KW-0255">Endonuclease</keyword>
<reference evidence="10" key="3">
    <citation type="journal article" date="2021" name="Mol. Plant Pathol.">
        <title>A 20-kb lineage-specific genomic region tames virulence in pathogenic amphidiploid Verticillium longisporum.</title>
        <authorList>
            <person name="Harting R."/>
            <person name="Starke J."/>
            <person name="Kusch H."/>
            <person name="Poggeler S."/>
            <person name="Maurus I."/>
            <person name="Schluter R."/>
            <person name="Landesfeind M."/>
            <person name="Bulla I."/>
            <person name="Nowrousian M."/>
            <person name="de Jonge R."/>
            <person name="Stahlhut G."/>
            <person name="Hoff K.J."/>
            <person name="Asshauer K.P."/>
            <person name="Thurmer A."/>
            <person name="Stanke M."/>
            <person name="Daniel R."/>
            <person name="Morgenstern B."/>
            <person name="Thomma B.P.H.J."/>
            <person name="Kronstad J.W."/>
            <person name="Braus-Stromeyer S.A."/>
            <person name="Braus G.H."/>
        </authorList>
    </citation>
    <scope>NUCLEOTIDE SEQUENCE</scope>
    <source>
        <strain evidence="10">Vl32</strain>
    </source>
</reference>
<dbReference type="EMBL" id="JAEMWZ010000157">
    <property type="protein sequence ID" value="KAG7133542.1"/>
    <property type="molecule type" value="Genomic_DNA"/>
</dbReference>
<evidence type="ECO:0000313" key="9">
    <source>
        <dbReference type="EMBL" id="CRK11998.1"/>
    </source>
</evidence>
<evidence type="ECO:0000256" key="2">
    <source>
        <dbReference type="ARBA" id="ARBA00006181"/>
    </source>
</evidence>
<evidence type="ECO:0000256" key="5">
    <source>
        <dbReference type="ARBA" id="ARBA00022722"/>
    </source>
</evidence>
<keyword evidence="5" id="KW-0540">Nuclease</keyword>
<dbReference type="AlphaFoldDB" id="A0A0G4KQD5"/>
<dbReference type="GO" id="GO:0004519">
    <property type="term" value="F:endonuclease activity"/>
    <property type="evidence" value="ECO:0007669"/>
    <property type="project" value="UniProtKB-KW"/>
</dbReference>
<evidence type="ECO:0000256" key="8">
    <source>
        <dbReference type="SAM" id="MobiDB-lite"/>
    </source>
</evidence>
<dbReference type="Gene3D" id="2.30.30.210">
    <property type="entry name" value="Ribonuclease P/MRP, subunit p29"/>
    <property type="match status" value="1"/>
</dbReference>
<dbReference type="HAMAP" id="MF_00754">
    <property type="entry name" value="RNase_P_1"/>
    <property type="match status" value="1"/>
</dbReference>
<dbReference type="GO" id="GO:0016787">
    <property type="term" value="F:hydrolase activity"/>
    <property type="evidence" value="ECO:0007669"/>
    <property type="project" value="UniProtKB-KW"/>
</dbReference>
<dbReference type="PANTHER" id="PTHR13348:SF0">
    <property type="entry name" value="RIBONUCLEASE P PROTEIN SUBUNIT P29"/>
    <property type="match status" value="1"/>
</dbReference>
<feature type="region of interest" description="Disordered" evidence="8">
    <location>
        <begin position="34"/>
        <end position="79"/>
    </location>
</feature>
<dbReference type="GO" id="GO:0006364">
    <property type="term" value="P:rRNA processing"/>
    <property type="evidence" value="ECO:0007669"/>
    <property type="project" value="TreeGrafter"/>
</dbReference>
<evidence type="ECO:0000256" key="4">
    <source>
        <dbReference type="ARBA" id="ARBA00022694"/>
    </source>
</evidence>
<dbReference type="Proteomes" id="UP000045706">
    <property type="component" value="Unassembled WGS sequence"/>
</dbReference>
<comment type="similarity">
    <text evidence="2">Belongs to the eukaryotic/archaeal RNase P protein component 1 family.</text>
</comment>
<dbReference type="SMART" id="SM00538">
    <property type="entry name" value="POP4"/>
    <property type="match status" value="1"/>
</dbReference>
<dbReference type="InterPro" id="IPR023538">
    <property type="entry name" value="RNP1"/>
</dbReference>
<evidence type="ECO:0000256" key="3">
    <source>
        <dbReference type="ARBA" id="ARBA00022490"/>
    </source>
</evidence>
<accession>A0A0G4KQD5</accession>
<dbReference type="PANTHER" id="PTHR13348">
    <property type="entry name" value="RIBONUCLEASE P SUBUNIT P29"/>
    <property type="match status" value="1"/>
</dbReference>
<dbReference type="GO" id="GO:0033204">
    <property type="term" value="F:ribonuclease P RNA binding"/>
    <property type="evidence" value="ECO:0007669"/>
    <property type="project" value="InterPro"/>
</dbReference>
<evidence type="ECO:0000313" key="11">
    <source>
        <dbReference type="Proteomes" id="UP000045706"/>
    </source>
</evidence>
<dbReference type="GO" id="GO:0005634">
    <property type="term" value="C:nucleus"/>
    <property type="evidence" value="ECO:0007669"/>
    <property type="project" value="UniProtKB-SubCell"/>
</dbReference>
<dbReference type="GO" id="GO:0000172">
    <property type="term" value="C:ribonuclease MRP complex"/>
    <property type="evidence" value="ECO:0007669"/>
    <property type="project" value="InterPro"/>
</dbReference>
<protein>
    <submittedName>
        <fullName evidence="10">Ribonuclease P protein subunit p29 like</fullName>
    </submittedName>
</protein>
<dbReference type="EMBL" id="CVQI01002669">
    <property type="protein sequence ID" value="CRK11998.1"/>
    <property type="molecule type" value="Genomic_DNA"/>
</dbReference>